<evidence type="ECO:0000313" key="2">
    <source>
        <dbReference type="EMBL" id="KAG6287145.1"/>
    </source>
</evidence>
<name>A0A9P7TZG7_9HYPO</name>
<dbReference type="EMBL" id="SRRH01000576">
    <property type="protein sequence ID" value="KAG6287145.1"/>
    <property type="molecule type" value="Genomic_DNA"/>
</dbReference>
<feature type="compositionally biased region" description="Acidic residues" evidence="1">
    <location>
        <begin position="449"/>
        <end position="463"/>
    </location>
</feature>
<dbReference type="Proteomes" id="UP000707071">
    <property type="component" value="Unassembled WGS sequence"/>
</dbReference>
<keyword evidence="3" id="KW-1185">Reference proteome</keyword>
<comment type="caution">
    <text evidence="2">The sequence shown here is derived from an EMBL/GenBank/DDBJ whole genome shotgun (WGS) entry which is preliminary data.</text>
</comment>
<reference evidence="2 3" key="1">
    <citation type="journal article" date="2020" name="bioRxiv">
        <title>Whole genome comparisons of ergot fungi reveals the divergence and evolution of species within the genus Claviceps are the result of varying mechanisms driving genome evolution and host range expansion.</title>
        <authorList>
            <person name="Wyka S.A."/>
            <person name="Mondo S.J."/>
            <person name="Liu M."/>
            <person name="Dettman J."/>
            <person name="Nalam V."/>
            <person name="Broders K.D."/>
        </authorList>
    </citation>
    <scope>NUCLEOTIDE SEQUENCE [LARGE SCALE GENOMIC DNA]</scope>
    <source>
        <strain evidence="2 3">Clav52</strain>
    </source>
</reference>
<protein>
    <submittedName>
        <fullName evidence="2">Uncharacterized protein</fullName>
    </submittedName>
</protein>
<organism evidence="2 3">
    <name type="scientific">Claviceps aff. purpurea</name>
    <dbReference type="NCBI Taxonomy" id="1967640"/>
    <lineage>
        <taxon>Eukaryota</taxon>
        <taxon>Fungi</taxon>
        <taxon>Dikarya</taxon>
        <taxon>Ascomycota</taxon>
        <taxon>Pezizomycotina</taxon>
        <taxon>Sordariomycetes</taxon>
        <taxon>Hypocreomycetidae</taxon>
        <taxon>Hypocreales</taxon>
        <taxon>Clavicipitaceae</taxon>
        <taxon>Claviceps</taxon>
    </lineage>
</organism>
<proteinExistence type="predicted"/>
<sequence>MDKLREKERPFRPTIVGPCHVQTATDRFGNEAKRAILYLERLRHGWRPNSTHVINHEPDAATYKLIPPMQEGYCSNVTTLSQKYNLYFAAHQSTLYVYVPTNGPRPTIPRYPDARICSYSAPMVPLEAEELNRFDALHTIRHLVVSGFGRNEVVVMCHGDGDIIAFYTRDIAEYVYCQLNTTSENTTASTATVSGEGHDSPEPAPSRDKTPKPFFHENVGDWIRGVAVHQKSQLIAVLTDMSKITVFAPALSRSKSQAQACDRESCCQGVEDRVRRRARNWRIIVAQSDLAGGISNVSFVSDKYGNAVKVCSTSFTGRVWLADIWKPNQPVLRVESYDSPLLKEGVNSPFDPRCHCSLVLANEYCLTVHSEEELLGAPLEDLEVESELQPGSHPMVNIANYIRDLPENPCTQSPNDGGPGNMTDETATYEWSDDETEPDTVGQSHEAEDNGDDDDNDDADDMLYDSSCSNSEAEDDACDPRATSRRCPKTPPHAHDASDRLDMAYMPHNGETCVIPKDKWALRKFLTEPNHSNMNPQREEHVSELAKLAKRHHLIRMYQKDCAMHPLYRNPDPKRLPEHGVVFPDVLAMHYTHDQSLEDLQSHFFISDKMDKVVHIPELFLLVIRSGLGRVMLVTPTRLARPIKKPTGVLRYGLRLEWVLPRRSDEAVHRTNMRPLHGMAVGPVQEARVMGGREGRQQAALRPKRYKLMLHYRNHDILTYEITREEETGKICIF</sequence>
<feature type="compositionally biased region" description="Basic and acidic residues" evidence="1">
    <location>
        <begin position="196"/>
        <end position="212"/>
    </location>
</feature>
<gene>
    <name evidence="2" type="ORF">E4U09_006337</name>
</gene>
<dbReference type="AlphaFoldDB" id="A0A9P7TZG7"/>
<evidence type="ECO:0000313" key="3">
    <source>
        <dbReference type="Proteomes" id="UP000707071"/>
    </source>
</evidence>
<evidence type="ECO:0000256" key="1">
    <source>
        <dbReference type="SAM" id="MobiDB-lite"/>
    </source>
</evidence>
<feature type="region of interest" description="Disordered" evidence="1">
    <location>
        <begin position="405"/>
        <end position="501"/>
    </location>
</feature>
<accession>A0A9P7TZG7</accession>
<feature type="region of interest" description="Disordered" evidence="1">
    <location>
        <begin position="188"/>
        <end position="212"/>
    </location>
</feature>